<feature type="region of interest" description="Disordered" evidence="1">
    <location>
        <begin position="68"/>
        <end position="91"/>
    </location>
</feature>
<gene>
    <name evidence="3" type="ORF">HNO88_002332</name>
</gene>
<evidence type="ECO:0000256" key="2">
    <source>
        <dbReference type="SAM" id="SignalP"/>
    </source>
</evidence>
<keyword evidence="2" id="KW-0732">Signal</keyword>
<dbReference type="Proteomes" id="UP000555448">
    <property type="component" value="Unassembled WGS sequence"/>
</dbReference>
<sequence>MLTSACAFLFALGAFAALAAIAATLHDFAPDVAALRVRRLTGERPLLVTWRILSTPAIGSPVVALRASGPGRKAAGHADLHAKPGSLRHAA</sequence>
<name>A0A7W7KAN5_9SPHN</name>
<evidence type="ECO:0000313" key="3">
    <source>
        <dbReference type="EMBL" id="MBB4859006.1"/>
    </source>
</evidence>
<dbReference type="EMBL" id="JACHLR010000009">
    <property type="protein sequence ID" value="MBB4859006.1"/>
    <property type="molecule type" value="Genomic_DNA"/>
</dbReference>
<protein>
    <submittedName>
        <fullName evidence="3">Uncharacterized protein</fullName>
    </submittedName>
</protein>
<reference evidence="3 4" key="1">
    <citation type="submission" date="2020-08" db="EMBL/GenBank/DDBJ databases">
        <title>Functional genomics of gut bacteria from endangered species of beetles.</title>
        <authorList>
            <person name="Carlos-Shanley C."/>
        </authorList>
    </citation>
    <scope>NUCLEOTIDE SEQUENCE [LARGE SCALE GENOMIC DNA]</scope>
    <source>
        <strain evidence="3 4">S00245</strain>
    </source>
</reference>
<feature type="chain" id="PRO_5031222508" evidence="2">
    <location>
        <begin position="20"/>
        <end position="91"/>
    </location>
</feature>
<evidence type="ECO:0000256" key="1">
    <source>
        <dbReference type="SAM" id="MobiDB-lite"/>
    </source>
</evidence>
<organism evidence="3 4">
    <name type="scientific">Novosphingobium chloroacetimidivorans</name>
    <dbReference type="NCBI Taxonomy" id="1428314"/>
    <lineage>
        <taxon>Bacteria</taxon>
        <taxon>Pseudomonadati</taxon>
        <taxon>Pseudomonadota</taxon>
        <taxon>Alphaproteobacteria</taxon>
        <taxon>Sphingomonadales</taxon>
        <taxon>Sphingomonadaceae</taxon>
        <taxon>Novosphingobium</taxon>
    </lineage>
</organism>
<proteinExistence type="predicted"/>
<comment type="caution">
    <text evidence="3">The sequence shown here is derived from an EMBL/GenBank/DDBJ whole genome shotgun (WGS) entry which is preliminary data.</text>
</comment>
<keyword evidence="4" id="KW-1185">Reference proteome</keyword>
<evidence type="ECO:0000313" key="4">
    <source>
        <dbReference type="Proteomes" id="UP000555448"/>
    </source>
</evidence>
<dbReference type="AlphaFoldDB" id="A0A7W7KAN5"/>
<feature type="signal peptide" evidence="2">
    <location>
        <begin position="1"/>
        <end position="19"/>
    </location>
</feature>
<accession>A0A7W7KAN5</accession>